<dbReference type="GO" id="GO:0003677">
    <property type="term" value="F:DNA binding"/>
    <property type="evidence" value="ECO:0007669"/>
    <property type="project" value="UniProtKB-UniRule"/>
</dbReference>
<dbReference type="InterPro" id="IPR009057">
    <property type="entry name" value="Homeodomain-like_sf"/>
</dbReference>
<dbReference type="Proteomes" id="UP000663903">
    <property type="component" value="Chromosome"/>
</dbReference>
<keyword evidence="3" id="KW-0804">Transcription</keyword>
<evidence type="ECO:0000256" key="2">
    <source>
        <dbReference type="ARBA" id="ARBA00023125"/>
    </source>
</evidence>
<evidence type="ECO:0000256" key="4">
    <source>
        <dbReference type="PROSITE-ProRule" id="PRU00335"/>
    </source>
</evidence>
<dbReference type="Gene3D" id="1.10.357.10">
    <property type="entry name" value="Tetracycline Repressor, domain 2"/>
    <property type="match status" value="1"/>
</dbReference>
<evidence type="ECO:0000259" key="5">
    <source>
        <dbReference type="PROSITE" id="PS50977"/>
    </source>
</evidence>
<sequence length="185" mass="19650">MSGNVRQRMIEGATEVLARRGLHATAFSEVLSLTGASRGSIYHHFPGGKAELMEAVLDDVGTRCDDALRALRGRPVAAVVDAALELWRAKLVRNDCESGCPVAALTIAADSGRMLDGCRETFNQWRDTLASALQTAGCEAQRAIDFATLLLACVQGAIVLSRAEGQPTPFDSVARQLRAQAAGLV</sequence>
<dbReference type="InterPro" id="IPR054156">
    <property type="entry name" value="YxaF_TetR_C"/>
</dbReference>
<proteinExistence type="predicted"/>
<dbReference type="SUPFAM" id="SSF46689">
    <property type="entry name" value="Homeodomain-like"/>
    <property type="match status" value="1"/>
</dbReference>
<keyword evidence="7" id="KW-1185">Reference proteome</keyword>
<evidence type="ECO:0000313" key="6">
    <source>
        <dbReference type="EMBL" id="QTD46140.1"/>
    </source>
</evidence>
<name>A0A975H498_9BURK</name>
<evidence type="ECO:0000313" key="7">
    <source>
        <dbReference type="Proteomes" id="UP000663903"/>
    </source>
</evidence>
<dbReference type="Pfam" id="PF00440">
    <property type="entry name" value="TetR_N"/>
    <property type="match status" value="1"/>
</dbReference>
<feature type="DNA-binding region" description="H-T-H motif" evidence="4">
    <location>
        <begin position="26"/>
        <end position="45"/>
    </location>
</feature>
<dbReference type="AlphaFoldDB" id="A0A975H498"/>
<organism evidence="6 7">
    <name type="scientific">Ottowia testudinis</name>
    <dbReference type="NCBI Taxonomy" id="2816950"/>
    <lineage>
        <taxon>Bacteria</taxon>
        <taxon>Pseudomonadati</taxon>
        <taxon>Pseudomonadota</taxon>
        <taxon>Betaproteobacteria</taxon>
        <taxon>Burkholderiales</taxon>
        <taxon>Comamonadaceae</taxon>
        <taxon>Ottowia</taxon>
    </lineage>
</organism>
<accession>A0A975H498</accession>
<dbReference type="RefSeq" id="WP_208010039.1">
    <property type="nucleotide sequence ID" value="NZ_CP071796.1"/>
</dbReference>
<dbReference type="InterPro" id="IPR036271">
    <property type="entry name" value="Tet_transcr_reg_TetR-rel_C_sf"/>
</dbReference>
<feature type="domain" description="HTH tetR-type" evidence="5">
    <location>
        <begin position="3"/>
        <end position="63"/>
    </location>
</feature>
<dbReference type="PANTHER" id="PTHR47506:SF3">
    <property type="entry name" value="HTH-TYPE TRANSCRIPTIONAL REGULATOR LMRA"/>
    <property type="match status" value="1"/>
</dbReference>
<evidence type="ECO:0000256" key="1">
    <source>
        <dbReference type="ARBA" id="ARBA00023015"/>
    </source>
</evidence>
<dbReference type="SUPFAM" id="SSF48498">
    <property type="entry name" value="Tetracyclin repressor-like, C-terminal domain"/>
    <property type="match status" value="1"/>
</dbReference>
<protein>
    <submittedName>
        <fullName evidence="6">TetR/AcrR family transcriptional regulator</fullName>
    </submittedName>
</protein>
<gene>
    <name evidence="6" type="ORF">J1M35_04320</name>
</gene>
<dbReference type="PANTHER" id="PTHR47506">
    <property type="entry name" value="TRANSCRIPTIONAL REGULATORY PROTEIN"/>
    <property type="match status" value="1"/>
</dbReference>
<dbReference type="Pfam" id="PF21993">
    <property type="entry name" value="TetR_C_13_2"/>
    <property type="match status" value="1"/>
</dbReference>
<dbReference type="PROSITE" id="PS50977">
    <property type="entry name" value="HTH_TETR_2"/>
    <property type="match status" value="1"/>
</dbReference>
<reference evidence="6" key="1">
    <citation type="submission" date="2021-03" db="EMBL/GenBank/DDBJ databases">
        <title>Ottowia sp. 27C isolated from the cloaca of a Giant Asian pond turtle (Heosemys grandis).</title>
        <authorList>
            <person name="Spergser J."/>
            <person name="Busse H.-J."/>
        </authorList>
    </citation>
    <scope>NUCLEOTIDE SEQUENCE</scope>
    <source>
        <strain evidence="6">27C</strain>
    </source>
</reference>
<dbReference type="InterPro" id="IPR001647">
    <property type="entry name" value="HTH_TetR"/>
</dbReference>
<keyword evidence="2 4" id="KW-0238">DNA-binding</keyword>
<dbReference type="EMBL" id="CP071796">
    <property type="protein sequence ID" value="QTD46140.1"/>
    <property type="molecule type" value="Genomic_DNA"/>
</dbReference>
<keyword evidence="1" id="KW-0805">Transcription regulation</keyword>
<evidence type="ECO:0000256" key="3">
    <source>
        <dbReference type="ARBA" id="ARBA00023163"/>
    </source>
</evidence>
<dbReference type="KEGG" id="otd:J1M35_04320"/>